<dbReference type="AlphaFoldDB" id="A0A6G1K8X4"/>
<evidence type="ECO:0000256" key="2">
    <source>
        <dbReference type="ARBA" id="ARBA00022692"/>
    </source>
</evidence>
<evidence type="ECO:0000259" key="6">
    <source>
        <dbReference type="PROSITE" id="PS51469"/>
    </source>
</evidence>
<dbReference type="PANTHER" id="PTHR12911:SF8">
    <property type="entry name" value="KLAROID PROTEIN-RELATED"/>
    <property type="match status" value="1"/>
</dbReference>
<feature type="domain" description="SUN" evidence="6">
    <location>
        <begin position="559"/>
        <end position="739"/>
    </location>
</feature>
<evidence type="ECO:0000313" key="7">
    <source>
        <dbReference type="EMBL" id="KAF2708891.1"/>
    </source>
</evidence>
<name>A0A6G1K8X4_9PLEO</name>
<comment type="subcellular location">
    <subcellularLocation>
        <location evidence="1">Membrane</location>
    </subcellularLocation>
</comment>
<feature type="compositionally biased region" description="Basic and acidic residues" evidence="5">
    <location>
        <begin position="127"/>
        <end position="154"/>
    </location>
</feature>
<keyword evidence="8" id="KW-1185">Reference proteome</keyword>
<evidence type="ECO:0000313" key="8">
    <source>
        <dbReference type="Proteomes" id="UP000799428"/>
    </source>
</evidence>
<protein>
    <recommendedName>
        <fullName evidence="6">SUN domain-containing protein</fullName>
    </recommendedName>
</protein>
<dbReference type="Proteomes" id="UP000799428">
    <property type="component" value="Unassembled WGS sequence"/>
</dbReference>
<evidence type="ECO:0000256" key="3">
    <source>
        <dbReference type="ARBA" id="ARBA00022989"/>
    </source>
</evidence>
<feature type="compositionally biased region" description="Basic residues" evidence="5">
    <location>
        <begin position="28"/>
        <end position="39"/>
    </location>
</feature>
<dbReference type="OrthoDB" id="342281at2759"/>
<dbReference type="Gene3D" id="2.60.120.260">
    <property type="entry name" value="Galactose-binding domain-like"/>
    <property type="match status" value="1"/>
</dbReference>
<feature type="region of interest" description="Disordered" evidence="5">
    <location>
        <begin position="1"/>
        <end position="54"/>
    </location>
</feature>
<gene>
    <name evidence="7" type="ORF">K504DRAFT_468116</name>
</gene>
<organism evidence="7 8">
    <name type="scientific">Pleomassaria siparia CBS 279.74</name>
    <dbReference type="NCBI Taxonomy" id="1314801"/>
    <lineage>
        <taxon>Eukaryota</taxon>
        <taxon>Fungi</taxon>
        <taxon>Dikarya</taxon>
        <taxon>Ascomycota</taxon>
        <taxon>Pezizomycotina</taxon>
        <taxon>Dothideomycetes</taxon>
        <taxon>Pleosporomycetidae</taxon>
        <taxon>Pleosporales</taxon>
        <taxon>Pleomassariaceae</taxon>
        <taxon>Pleomassaria</taxon>
    </lineage>
</organism>
<dbReference type="InterPro" id="IPR012919">
    <property type="entry name" value="SUN_dom"/>
</dbReference>
<sequence>MDTPNTRRSLRRAPSTVAVSAVSATTTTRRKAALPKAKGRQSQAYGSGSRAKAAQELTMPTTGFSQAFGEKLDDAVTRDVEEHAVTRDVEENEGGEIDHHTYEDTLEPGSSHLHNTEGTAKWSPPAWRKEYMRRQAAEKQAADQRAAEQVDRHSLTPTPSNADDSKSFGGMRESGMLGGFHRMSSYRQEDDHYSVWGDEQFLRQSVHGHRESVNGVTNEQVRNARSVNRVPDRQIHNEVAEDQVPHFLPTHWRQVLQHILRAIFDYAVYFYRGFMSHLPWAFVSCVLVLLIFTSLGISPRTTPTSGVDPNGTSFIRDRLSAAISSRIKHENERLVKWISPPQSEEEKLDNFDACKHFDIECDEYGKPAMKYSYMTDRMFRLENAYKKYKEERLKEQTDYQNIKASIRRFEDQLPTDVVSKRDKDGNIEIPDELWQAISSRILSGNSTPEMDNFLAKNEAKIAALVKGEYQRNAKGIQSFVKEEVMEAMEQHYLKHHARVDNTFAEIKKTMKAEIAVAVKEQTRLEFLDRIRIQSLAVTNMVANAEVNLRKVNYFSTGLSAHVDPDLTSATNRLSNAFFARAYQSVVGVPAPHPPTVALQPWDEAGDCWCAAVDRTLKTGRAQIAVVLGHPVLPRQVTVEHLPKDASPGRAVPNAPKGMELWVQTAEELPPGSCLGDGPKGYVCLGSFEYDINGSNHIQTFDLEVASGAHPVTRAVVRVVSNWGGDYSCLYRVRLHGESPAVAGEVEED</sequence>
<keyword evidence="3" id="KW-1133">Transmembrane helix</keyword>
<dbReference type="InterPro" id="IPR045119">
    <property type="entry name" value="SUN1-5"/>
</dbReference>
<dbReference type="PANTHER" id="PTHR12911">
    <property type="entry name" value="SAD1/UNC-84-LIKE PROTEIN-RELATED"/>
    <property type="match status" value="1"/>
</dbReference>
<reference evidence="7" key="1">
    <citation type="journal article" date="2020" name="Stud. Mycol.">
        <title>101 Dothideomycetes genomes: a test case for predicting lifestyles and emergence of pathogens.</title>
        <authorList>
            <person name="Haridas S."/>
            <person name="Albert R."/>
            <person name="Binder M."/>
            <person name="Bloem J."/>
            <person name="Labutti K."/>
            <person name="Salamov A."/>
            <person name="Andreopoulos B."/>
            <person name="Baker S."/>
            <person name="Barry K."/>
            <person name="Bills G."/>
            <person name="Bluhm B."/>
            <person name="Cannon C."/>
            <person name="Castanera R."/>
            <person name="Culley D."/>
            <person name="Daum C."/>
            <person name="Ezra D."/>
            <person name="Gonzalez J."/>
            <person name="Henrissat B."/>
            <person name="Kuo A."/>
            <person name="Liang C."/>
            <person name="Lipzen A."/>
            <person name="Lutzoni F."/>
            <person name="Magnuson J."/>
            <person name="Mondo S."/>
            <person name="Nolan M."/>
            <person name="Ohm R."/>
            <person name="Pangilinan J."/>
            <person name="Park H.-J."/>
            <person name="Ramirez L."/>
            <person name="Alfaro M."/>
            <person name="Sun H."/>
            <person name="Tritt A."/>
            <person name="Yoshinaga Y."/>
            <person name="Zwiers L.-H."/>
            <person name="Turgeon B."/>
            <person name="Goodwin S."/>
            <person name="Spatafora J."/>
            <person name="Crous P."/>
            <person name="Grigoriev I."/>
        </authorList>
    </citation>
    <scope>NUCLEOTIDE SEQUENCE</scope>
    <source>
        <strain evidence="7">CBS 279.74</strain>
    </source>
</reference>
<dbReference type="PROSITE" id="PS51469">
    <property type="entry name" value="SUN"/>
    <property type="match status" value="1"/>
</dbReference>
<evidence type="ECO:0000256" key="4">
    <source>
        <dbReference type="ARBA" id="ARBA00023136"/>
    </source>
</evidence>
<dbReference type="Pfam" id="PF07738">
    <property type="entry name" value="Sad1_UNC"/>
    <property type="match status" value="1"/>
</dbReference>
<feature type="compositionally biased region" description="Low complexity" evidence="5">
    <location>
        <begin position="12"/>
        <end position="27"/>
    </location>
</feature>
<evidence type="ECO:0000256" key="5">
    <source>
        <dbReference type="SAM" id="MobiDB-lite"/>
    </source>
</evidence>
<accession>A0A6G1K8X4</accession>
<dbReference type="EMBL" id="MU005771">
    <property type="protein sequence ID" value="KAF2708891.1"/>
    <property type="molecule type" value="Genomic_DNA"/>
</dbReference>
<dbReference type="GO" id="GO:0043495">
    <property type="term" value="F:protein-membrane adaptor activity"/>
    <property type="evidence" value="ECO:0007669"/>
    <property type="project" value="TreeGrafter"/>
</dbReference>
<feature type="region of interest" description="Disordered" evidence="5">
    <location>
        <begin position="92"/>
        <end position="174"/>
    </location>
</feature>
<keyword evidence="2" id="KW-0812">Transmembrane</keyword>
<proteinExistence type="predicted"/>
<dbReference type="GO" id="GO:0034993">
    <property type="term" value="C:meiotic nuclear membrane microtubule tethering complex"/>
    <property type="evidence" value="ECO:0007669"/>
    <property type="project" value="TreeGrafter"/>
</dbReference>
<evidence type="ECO:0000256" key="1">
    <source>
        <dbReference type="ARBA" id="ARBA00004370"/>
    </source>
</evidence>
<keyword evidence="4" id="KW-0472">Membrane</keyword>